<organism evidence="2 3">
    <name type="scientific">Streptomyces ficellus</name>
    <dbReference type="NCBI Taxonomy" id="1977088"/>
    <lineage>
        <taxon>Bacteria</taxon>
        <taxon>Bacillati</taxon>
        <taxon>Actinomycetota</taxon>
        <taxon>Actinomycetes</taxon>
        <taxon>Kitasatosporales</taxon>
        <taxon>Streptomycetaceae</taxon>
        <taxon>Streptomyces</taxon>
    </lineage>
</organism>
<keyword evidence="3" id="KW-1185">Reference proteome</keyword>
<sequence length="228" mass="24066">MATTATSVTSRVAGVHRWQRALAGVAALGTLPVLGWMLDSHVYPLHVGTAIAIAAHLFLVRRPVAFTRAATTVGLLLLPWGLLGMYMGMCLFWPSAALLLLSAYADPRARPAAARLMAVTGGAVTATALACAAVATWTFHLAPALAEPHTFRAVITEEAYLDSLDARYTPLQELGATGVSGTWTEELPHLEVSFPEDLPEERRAALRAEIAALPGVSGVELCPVSECG</sequence>
<feature type="transmembrane region" description="Helical" evidence="1">
    <location>
        <begin position="72"/>
        <end position="96"/>
    </location>
</feature>
<accession>A0A6I6FG07</accession>
<name>A0A6I6FG07_9ACTN</name>
<evidence type="ECO:0000256" key="1">
    <source>
        <dbReference type="SAM" id="Phobius"/>
    </source>
</evidence>
<evidence type="ECO:0000313" key="3">
    <source>
        <dbReference type="Proteomes" id="UP000422572"/>
    </source>
</evidence>
<dbReference type="EMBL" id="CP034279">
    <property type="protein sequence ID" value="QGV80057.1"/>
    <property type="molecule type" value="Genomic_DNA"/>
</dbReference>
<dbReference type="KEGG" id="sfic:EIZ62_18820"/>
<reference evidence="2 3" key="1">
    <citation type="submission" date="2018-12" db="EMBL/GenBank/DDBJ databases">
        <title>Complete genome sequence of Streptomyces ficellus NRRL8067, the producer of ficellomycin, feldamycin and nojirimycin.</title>
        <authorList>
            <person name="Zhang H."/>
            <person name="Yue R."/>
            <person name="Liu Y."/>
            <person name="Li M."/>
            <person name="Mu H."/>
            <person name="Zhang J."/>
        </authorList>
    </citation>
    <scope>NUCLEOTIDE SEQUENCE [LARGE SCALE GENOMIC DNA]</scope>
    <source>
        <strain evidence="2 3">NRRL 8067</strain>
    </source>
</reference>
<gene>
    <name evidence="2" type="ORF">EIZ62_18820</name>
</gene>
<keyword evidence="1" id="KW-0812">Transmembrane</keyword>
<evidence type="ECO:0000313" key="2">
    <source>
        <dbReference type="EMBL" id="QGV80057.1"/>
    </source>
</evidence>
<protein>
    <submittedName>
        <fullName evidence="2">Uncharacterized protein</fullName>
    </submittedName>
</protein>
<keyword evidence="1" id="KW-1133">Transmembrane helix</keyword>
<dbReference type="AlphaFoldDB" id="A0A6I6FG07"/>
<dbReference type="RefSeq" id="WP_156693783.1">
    <property type="nucleotide sequence ID" value="NZ_CP034279.1"/>
</dbReference>
<proteinExistence type="predicted"/>
<dbReference type="Proteomes" id="UP000422572">
    <property type="component" value="Chromosome"/>
</dbReference>
<feature type="transmembrane region" description="Helical" evidence="1">
    <location>
        <begin position="43"/>
        <end position="60"/>
    </location>
</feature>
<feature type="transmembrane region" description="Helical" evidence="1">
    <location>
        <begin position="116"/>
        <end position="142"/>
    </location>
</feature>
<keyword evidence="1" id="KW-0472">Membrane</keyword>
<dbReference type="OrthoDB" id="4237367at2"/>
<feature type="transmembrane region" description="Helical" evidence="1">
    <location>
        <begin position="21"/>
        <end position="37"/>
    </location>
</feature>